<comment type="caution">
    <text evidence="1">The sequence shown here is derived from an EMBL/GenBank/DDBJ whole genome shotgun (WGS) entry which is preliminary data.</text>
</comment>
<dbReference type="InterPro" id="IPR003386">
    <property type="entry name" value="LACT/PDAT_acylTrfase"/>
</dbReference>
<evidence type="ECO:0000313" key="1">
    <source>
        <dbReference type="EMBL" id="KAH7300722.1"/>
    </source>
</evidence>
<evidence type="ECO:0000313" key="2">
    <source>
        <dbReference type="Proteomes" id="UP000825935"/>
    </source>
</evidence>
<dbReference type="Pfam" id="PF02450">
    <property type="entry name" value="LCAT"/>
    <property type="match status" value="1"/>
</dbReference>
<dbReference type="GO" id="GO:0008374">
    <property type="term" value="F:O-acyltransferase activity"/>
    <property type="evidence" value="ECO:0007669"/>
    <property type="project" value="InterPro"/>
</dbReference>
<dbReference type="EMBL" id="CM035429">
    <property type="protein sequence ID" value="KAH7300722.1"/>
    <property type="molecule type" value="Genomic_DNA"/>
</dbReference>
<name>A0A8T2RWH2_CERRI</name>
<dbReference type="GO" id="GO:0006629">
    <property type="term" value="P:lipid metabolic process"/>
    <property type="evidence" value="ECO:0007669"/>
    <property type="project" value="InterPro"/>
</dbReference>
<proteinExistence type="predicted"/>
<keyword evidence="2" id="KW-1185">Reference proteome</keyword>
<gene>
    <name evidence="1" type="ORF">KP509_24G075900</name>
</gene>
<protein>
    <submittedName>
        <fullName evidence="1">Uncharacterized protein</fullName>
    </submittedName>
</protein>
<reference evidence="1" key="1">
    <citation type="submission" date="2021-08" db="EMBL/GenBank/DDBJ databases">
        <title>WGS assembly of Ceratopteris richardii.</title>
        <authorList>
            <person name="Marchant D.B."/>
            <person name="Chen G."/>
            <person name="Jenkins J."/>
            <person name="Shu S."/>
            <person name="Leebens-Mack J."/>
            <person name="Grimwood J."/>
            <person name="Schmutz J."/>
            <person name="Soltis P."/>
            <person name="Soltis D."/>
            <person name="Chen Z.-H."/>
        </authorList>
    </citation>
    <scope>NUCLEOTIDE SEQUENCE</scope>
    <source>
        <strain evidence="1">Whitten #5841</strain>
        <tissue evidence="1">Leaf</tissue>
    </source>
</reference>
<dbReference type="AlphaFoldDB" id="A0A8T2RWH2"/>
<organism evidence="1 2">
    <name type="scientific">Ceratopteris richardii</name>
    <name type="common">Triangle waterfern</name>
    <dbReference type="NCBI Taxonomy" id="49495"/>
    <lineage>
        <taxon>Eukaryota</taxon>
        <taxon>Viridiplantae</taxon>
        <taxon>Streptophyta</taxon>
        <taxon>Embryophyta</taxon>
        <taxon>Tracheophyta</taxon>
        <taxon>Polypodiopsida</taxon>
        <taxon>Polypodiidae</taxon>
        <taxon>Polypodiales</taxon>
        <taxon>Pteridineae</taxon>
        <taxon>Pteridaceae</taxon>
        <taxon>Parkerioideae</taxon>
        <taxon>Ceratopteris</taxon>
    </lineage>
</organism>
<dbReference type="Proteomes" id="UP000825935">
    <property type="component" value="Chromosome 24"/>
</dbReference>
<sequence length="86" mass="9883">MEIYCMYGVGILRERSYMYKMALESGYCHIPFHIDTRAEGDSEGYLKGGVHFVDGDEIVPVHRSGFVCKIEWVNLPSVCSYTFQCF</sequence>
<dbReference type="OrthoDB" id="190846at2759"/>
<accession>A0A8T2RWH2</accession>